<proteinExistence type="predicted"/>
<accession>A0AC61QTG6</accession>
<reference evidence="1" key="1">
    <citation type="submission" date="2019-04" db="EMBL/GenBank/DDBJ databases">
        <title>Microbes associate with the intestines of laboratory mice.</title>
        <authorList>
            <person name="Navarre W."/>
            <person name="Wong E."/>
            <person name="Huang K."/>
            <person name="Tropini C."/>
            <person name="Ng K."/>
            <person name="Yu B."/>
        </authorList>
    </citation>
    <scope>NUCLEOTIDE SEQUENCE</scope>
    <source>
        <strain evidence="1">NM73_A23</strain>
    </source>
</reference>
<organism evidence="1 2">
    <name type="scientific">Palleniella muris</name>
    <dbReference type="NCBI Taxonomy" id="3038145"/>
    <lineage>
        <taxon>Bacteria</taxon>
        <taxon>Pseudomonadati</taxon>
        <taxon>Bacteroidota</taxon>
        <taxon>Bacteroidia</taxon>
        <taxon>Bacteroidales</taxon>
        <taxon>Prevotellaceae</taxon>
        <taxon>Palleniella</taxon>
    </lineage>
</organism>
<evidence type="ECO:0000313" key="2">
    <source>
        <dbReference type="Proteomes" id="UP000308886"/>
    </source>
</evidence>
<comment type="caution">
    <text evidence="1">The sequence shown here is derived from an EMBL/GenBank/DDBJ whole genome shotgun (WGS) entry which is preliminary data.</text>
</comment>
<sequence length="333" mass="38486">MKKTIFTTLAAMLLPLTMTAQDDMYFTPTKAEVKAAKEARKKEREAEIARRKAYEQARGVYYSGLNKTDDEYNRRVSHKDFKPVALNDTILASTDSIASDIIEFPAGNASRMEKGVYPTEDEARVDTVYKYIVMDDDDYRYSRLLSRYDDFYFWHAFHDPFYNPWYYNPWYYGPRWSYNYYAWSGWYDPWYGPGWDWYDPWYHPWHNMGWVIPVYPSYRPAGNAPTRYAGVHRRGTLNTARGHNRNSSYAVANRNGDRTGRYHFNRNTSGRYDNNSFNNRNNWNNNNNRPANRPTYSNGNMGGGSHGSSIGGGSHSGGSRSAGGFGGRGGGRR</sequence>
<gene>
    <name evidence="1" type="ORF">E5358_01525</name>
</gene>
<name>A0AC61QTG6_9BACT</name>
<keyword evidence="2" id="KW-1185">Reference proteome</keyword>
<protein>
    <submittedName>
        <fullName evidence="1">Uncharacterized protein</fullName>
    </submittedName>
</protein>
<evidence type="ECO:0000313" key="1">
    <source>
        <dbReference type="EMBL" id="TGX83882.1"/>
    </source>
</evidence>
<dbReference type="Proteomes" id="UP000308886">
    <property type="component" value="Unassembled WGS sequence"/>
</dbReference>
<dbReference type="EMBL" id="SRZC01000002">
    <property type="protein sequence ID" value="TGX83882.1"/>
    <property type="molecule type" value="Genomic_DNA"/>
</dbReference>